<sequence length="253" mass="27377">MAPNRRKSVDSSSSSSSDSSRGGGKKYKKKEKKDKKDKKEKKDKNSSSGHNYLTTTHGSNPQAHMSFGDQKHQEGIHSGDAFSHPPPPSYSSTHQAAPPSGYRLPLTTTAPFPDPSQAGQPPFYDADGVSPVFIGSALLDGSVHPCKIGPHLQPFASVPYGGAEYGHHGRFDLLPFRPDQMEFVHTSHGVIPPGRRPVEGGYEEDGNKLYHAVAVVNGVKVPGKTGEHLRGSRVAFGGAEHEIDNNYEILCWK</sequence>
<feature type="region of interest" description="Disordered" evidence="1">
    <location>
        <begin position="1"/>
        <end position="124"/>
    </location>
</feature>
<reference evidence="3" key="2">
    <citation type="submission" date="2015-01" db="EMBL/GenBank/DDBJ databases">
        <title>Evolutionary Origins and Diversification of the Mycorrhizal Mutualists.</title>
        <authorList>
            <consortium name="DOE Joint Genome Institute"/>
            <consortium name="Mycorrhizal Genomics Consortium"/>
            <person name="Kohler A."/>
            <person name="Kuo A."/>
            <person name="Nagy L.G."/>
            <person name="Floudas D."/>
            <person name="Copeland A."/>
            <person name="Barry K.W."/>
            <person name="Cichocki N."/>
            <person name="Veneault-Fourrey C."/>
            <person name="LaButti K."/>
            <person name="Lindquist E.A."/>
            <person name="Lipzen A."/>
            <person name="Lundell T."/>
            <person name="Morin E."/>
            <person name="Murat C."/>
            <person name="Riley R."/>
            <person name="Ohm R."/>
            <person name="Sun H."/>
            <person name="Tunlid A."/>
            <person name="Henrissat B."/>
            <person name="Grigoriev I.V."/>
            <person name="Hibbett D.S."/>
            <person name="Martin F."/>
        </authorList>
    </citation>
    <scope>NUCLEOTIDE SEQUENCE [LARGE SCALE GENOMIC DNA]</scope>
    <source>
        <strain evidence="3">h7</strain>
    </source>
</reference>
<dbReference type="OrthoDB" id="2142040at2759"/>
<dbReference type="AlphaFoldDB" id="A0A0C3C6J7"/>
<dbReference type="STRING" id="686832.A0A0C3C6J7"/>
<feature type="compositionally biased region" description="Basic residues" evidence="1">
    <location>
        <begin position="23"/>
        <end position="39"/>
    </location>
</feature>
<dbReference type="PANTHER" id="PTHR31649:SF1">
    <property type="entry name" value="FARNESOIC ACID O-METHYL TRANSFERASE DOMAIN-CONTAINING PROTEIN"/>
    <property type="match status" value="1"/>
</dbReference>
<keyword evidence="3" id="KW-1185">Reference proteome</keyword>
<feature type="compositionally biased region" description="Low complexity" evidence="1">
    <location>
        <begin position="10"/>
        <end position="20"/>
    </location>
</feature>
<organism evidence="2 3">
    <name type="scientific">Hebeloma cylindrosporum</name>
    <dbReference type="NCBI Taxonomy" id="76867"/>
    <lineage>
        <taxon>Eukaryota</taxon>
        <taxon>Fungi</taxon>
        <taxon>Dikarya</taxon>
        <taxon>Basidiomycota</taxon>
        <taxon>Agaricomycotina</taxon>
        <taxon>Agaricomycetes</taxon>
        <taxon>Agaricomycetidae</taxon>
        <taxon>Agaricales</taxon>
        <taxon>Agaricineae</taxon>
        <taxon>Hymenogastraceae</taxon>
        <taxon>Hebeloma</taxon>
    </lineage>
</organism>
<evidence type="ECO:0000256" key="1">
    <source>
        <dbReference type="SAM" id="MobiDB-lite"/>
    </source>
</evidence>
<dbReference type="Proteomes" id="UP000053424">
    <property type="component" value="Unassembled WGS sequence"/>
</dbReference>
<dbReference type="Pfam" id="PF11901">
    <property type="entry name" value="DM9"/>
    <property type="match status" value="1"/>
</dbReference>
<proteinExistence type="predicted"/>
<evidence type="ECO:0000313" key="2">
    <source>
        <dbReference type="EMBL" id="KIM39854.1"/>
    </source>
</evidence>
<name>A0A0C3C6J7_HEBCY</name>
<dbReference type="EMBL" id="KN831784">
    <property type="protein sequence ID" value="KIM39854.1"/>
    <property type="molecule type" value="Genomic_DNA"/>
</dbReference>
<protein>
    <submittedName>
        <fullName evidence="2">Uncharacterized protein</fullName>
    </submittedName>
</protein>
<reference evidence="2 3" key="1">
    <citation type="submission" date="2014-04" db="EMBL/GenBank/DDBJ databases">
        <authorList>
            <consortium name="DOE Joint Genome Institute"/>
            <person name="Kuo A."/>
            <person name="Gay G."/>
            <person name="Dore J."/>
            <person name="Kohler A."/>
            <person name="Nagy L.G."/>
            <person name="Floudas D."/>
            <person name="Copeland A."/>
            <person name="Barry K.W."/>
            <person name="Cichocki N."/>
            <person name="Veneault-Fourrey C."/>
            <person name="LaButti K."/>
            <person name="Lindquist E.A."/>
            <person name="Lipzen A."/>
            <person name="Lundell T."/>
            <person name="Morin E."/>
            <person name="Murat C."/>
            <person name="Sun H."/>
            <person name="Tunlid A."/>
            <person name="Henrissat B."/>
            <person name="Grigoriev I.V."/>
            <person name="Hibbett D.S."/>
            <person name="Martin F."/>
            <person name="Nordberg H.P."/>
            <person name="Cantor M.N."/>
            <person name="Hua S.X."/>
        </authorList>
    </citation>
    <scope>NUCLEOTIDE SEQUENCE [LARGE SCALE GENOMIC DNA]</scope>
    <source>
        <strain evidence="3">h7</strain>
    </source>
</reference>
<dbReference type="HOGENOM" id="CLU_066030_0_0_1"/>
<gene>
    <name evidence="2" type="ORF">M413DRAFT_446779</name>
</gene>
<dbReference type="SMART" id="SM00696">
    <property type="entry name" value="DM9"/>
    <property type="match status" value="1"/>
</dbReference>
<accession>A0A0C3C6J7</accession>
<evidence type="ECO:0000313" key="3">
    <source>
        <dbReference type="Proteomes" id="UP000053424"/>
    </source>
</evidence>
<dbReference type="InterPro" id="IPR006616">
    <property type="entry name" value="DM9_repeat"/>
</dbReference>
<dbReference type="PANTHER" id="PTHR31649">
    <property type="entry name" value="AGAP009604-PA"/>
    <property type="match status" value="1"/>
</dbReference>
<feature type="compositionally biased region" description="Polar residues" evidence="1">
    <location>
        <begin position="50"/>
        <end position="63"/>
    </location>
</feature>